<keyword evidence="1" id="KW-0805">Transcription regulation</keyword>
<dbReference type="SUPFAM" id="SSF52317">
    <property type="entry name" value="Class I glutamine amidotransferase-like"/>
    <property type="match status" value="1"/>
</dbReference>
<accession>A0A223NQH9</accession>
<sequence>MSNLFHVKQARCAVFKRGIVLHFKIHDDKDMKEIAILVHEDAVFSTVSGAMDMLIHTNRLFHESGKPLPFKIMLVGEKSSNEYLHHPEPYVGYSNIANMKKPGLIIVPAFYGDRGAIPQKHQMLINWINRMNKSGTEVASLCSGSYFLAEAGLLNGKSCTAHWFDKDDITSRYPAVNFLSDLVITDDCGIYTSGGAFSSLNLVLYLIDKFCGREVGIWASKMFSLDMDRNSQAHFAVFKGQHQHNDDNILKAQHYIEQNHQQQLNIDQIAEYANMSKRNFIRRFKKATQNTPFEYVQRVKIEAVKKELEKGSPNINLLMYDAGYNDIKTFREVFKKITGLTPQDYRKKYSRGTPELEGMDIYQTLN</sequence>
<dbReference type="SMART" id="SM00342">
    <property type="entry name" value="HTH_ARAC"/>
    <property type="match status" value="1"/>
</dbReference>
<dbReference type="InterPro" id="IPR018060">
    <property type="entry name" value="HTH_AraC"/>
</dbReference>
<dbReference type="GO" id="GO:0043565">
    <property type="term" value="F:sequence-specific DNA binding"/>
    <property type="evidence" value="ECO:0007669"/>
    <property type="project" value="InterPro"/>
</dbReference>
<proteinExistence type="predicted"/>
<evidence type="ECO:0000256" key="2">
    <source>
        <dbReference type="ARBA" id="ARBA00023163"/>
    </source>
</evidence>
<protein>
    <submittedName>
        <fullName evidence="4">AraC family transcriptional regulator</fullName>
    </submittedName>
</protein>
<evidence type="ECO:0000256" key="1">
    <source>
        <dbReference type="ARBA" id="ARBA00023015"/>
    </source>
</evidence>
<dbReference type="AlphaFoldDB" id="A0A223NQH9"/>
<dbReference type="PROSITE" id="PS01124">
    <property type="entry name" value="HTH_ARAC_FAMILY_2"/>
    <property type="match status" value="1"/>
</dbReference>
<dbReference type="Pfam" id="PF01965">
    <property type="entry name" value="DJ-1_PfpI"/>
    <property type="match status" value="1"/>
</dbReference>
<dbReference type="GO" id="GO:0003700">
    <property type="term" value="F:DNA-binding transcription factor activity"/>
    <property type="evidence" value="ECO:0007669"/>
    <property type="project" value="InterPro"/>
</dbReference>
<dbReference type="InterPro" id="IPR029062">
    <property type="entry name" value="Class_I_gatase-like"/>
</dbReference>
<dbReference type="PANTHER" id="PTHR43130:SF11">
    <property type="entry name" value="TRANSCRIPTIONAL REGULATORY PROTEIN"/>
    <property type="match status" value="1"/>
</dbReference>
<organism evidence="4 5">
    <name type="scientific">Mucilaginibacter xinganensis</name>
    <dbReference type="NCBI Taxonomy" id="1234841"/>
    <lineage>
        <taxon>Bacteria</taxon>
        <taxon>Pseudomonadati</taxon>
        <taxon>Bacteroidota</taxon>
        <taxon>Sphingobacteriia</taxon>
        <taxon>Sphingobacteriales</taxon>
        <taxon>Sphingobacteriaceae</taxon>
        <taxon>Mucilaginibacter</taxon>
    </lineage>
</organism>
<dbReference type="EMBL" id="CP022743">
    <property type="protein sequence ID" value="ASU32010.1"/>
    <property type="molecule type" value="Genomic_DNA"/>
</dbReference>
<dbReference type="Proteomes" id="UP000215002">
    <property type="component" value="Chromosome"/>
</dbReference>
<gene>
    <name evidence="4" type="ORF">MuYL_0107</name>
</gene>
<keyword evidence="2" id="KW-0804">Transcription</keyword>
<evidence type="ECO:0000313" key="4">
    <source>
        <dbReference type="EMBL" id="ASU32010.1"/>
    </source>
</evidence>
<evidence type="ECO:0000259" key="3">
    <source>
        <dbReference type="PROSITE" id="PS01124"/>
    </source>
</evidence>
<dbReference type="Gene3D" id="1.10.10.60">
    <property type="entry name" value="Homeodomain-like"/>
    <property type="match status" value="2"/>
</dbReference>
<dbReference type="InterPro" id="IPR052158">
    <property type="entry name" value="INH-QAR"/>
</dbReference>
<dbReference type="SUPFAM" id="SSF46689">
    <property type="entry name" value="Homeodomain-like"/>
    <property type="match status" value="2"/>
</dbReference>
<dbReference type="InterPro" id="IPR009057">
    <property type="entry name" value="Homeodomain-like_sf"/>
</dbReference>
<dbReference type="PANTHER" id="PTHR43130">
    <property type="entry name" value="ARAC-FAMILY TRANSCRIPTIONAL REGULATOR"/>
    <property type="match status" value="1"/>
</dbReference>
<feature type="domain" description="HTH araC/xylS-type" evidence="3">
    <location>
        <begin position="250"/>
        <end position="348"/>
    </location>
</feature>
<reference evidence="4 5" key="1">
    <citation type="submission" date="2017-08" db="EMBL/GenBank/DDBJ databases">
        <title>Complete genome sequence of Mucilaginibacter sp. strain BJC16-A31.</title>
        <authorList>
            <consortium name="Henan University of Science and Technology"/>
            <person name="You X."/>
        </authorList>
    </citation>
    <scope>NUCLEOTIDE SEQUENCE [LARGE SCALE GENOMIC DNA]</scope>
    <source>
        <strain evidence="4 5">BJC16-A31</strain>
    </source>
</reference>
<dbReference type="KEGG" id="muc:MuYL_0107"/>
<dbReference type="Pfam" id="PF12833">
    <property type="entry name" value="HTH_18"/>
    <property type="match status" value="1"/>
</dbReference>
<dbReference type="InterPro" id="IPR002818">
    <property type="entry name" value="DJ-1/PfpI"/>
</dbReference>
<evidence type="ECO:0000313" key="5">
    <source>
        <dbReference type="Proteomes" id="UP000215002"/>
    </source>
</evidence>
<keyword evidence="5" id="KW-1185">Reference proteome</keyword>
<dbReference type="Gene3D" id="3.40.50.880">
    <property type="match status" value="1"/>
</dbReference>
<name>A0A223NQH9_9SPHI</name>